<accession>A0AAW0WII5</accession>
<evidence type="ECO:0000313" key="1">
    <source>
        <dbReference type="EMBL" id="KAK8727189.1"/>
    </source>
</evidence>
<name>A0AAW0WII5_CHEQU</name>
<organism evidence="1 2">
    <name type="scientific">Cherax quadricarinatus</name>
    <name type="common">Australian red claw crayfish</name>
    <dbReference type="NCBI Taxonomy" id="27406"/>
    <lineage>
        <taxon>Eukaryota</taxon>
        <taxon>Metazoa</taxon>
        <taxon>Ecdysozoa</taxon>
        <taxon>Arthropoda</taxon>
        <taxon>Crustacea</taxon>
        <taxon>Multicrustacea</taxon>
        <taxon>Malacostraca</taxon>
        <taxon>Eumalacostraca</taxon>
        <taxon>Eucarida</taxon>
        <taxon>Decapoda</taxon>
        <taxon>Pleocyemata</taxon>
        <taxon>Astacidea</taxon>
        <taxon>Parastacoidea</taxon>
        <taxon>Parastacidae</taxon>
        <taxon>Cherax</taxon>
    </lineage>
</organism>
<proteinExistence type="predicted"/>
<sequence length="137" mass="14153">NGTVYLAQMALAAYKSDNRDLPYWDGATMSEMGLLMGGLGPEQLTAIPPQAYSGLTSAGVKSIAPGALKALKVAQIQNLSPSTAAAITPDQMAQFNTEMMVALNRVLPSTSPRSSATSHCISGFLGGLSLLLALLLA</sequence>
<gene>
    <name evidence="1" type="ORF">OTU49_009742</name>
</gene>
<reference evidence="1 2" key="1">
    <citation type="journal article" date="2024" name="BMC Genomics">
        <title>Genome assembly of redclaw crayfish (Cherax quadricarinatus) provides insights into its immune adaptation and hypoxia tolerance.</title>
        <authorList>
            <person name="Liu Z."/>
            <person name="Zheng J."/>
            <person name="Li H."/>
            <person name="Fang K."/>
            <person name="Wang S."/>
            <person name="He J."/>
            <person name="Zhou D."/>
            <person name="Weng S."/>
            <person name="Chi M."/>
            <person name="Gu Z."/>
            <person name="He J."/>
            <person name="Li F."/>
            <person name="Wang M."/>
        </authorList>
    </citation>
    <scope>NUCLEOTIDE SEQUENCE [LARGE SCALE GENOMIC DNA]</scope>
    <source>
        <strain evidence="1">ZL_2023a</strain>
    </source>
</reference>
<feature type="non-terminal residue" evidence="1">
    <location>
        <position position="1"/>
    </location>
</feature>
<keyword evidence="2" id="KW-1185">Reference proteome</keyword>
<dbReference type="Proteomes" id="UP001445076">
    <property type="component" value="Unassembled WGS sequence"/>
</dbReference>
<dbReference type="AlphaFoldDB" id="A0AAW0WII5"/>
<comment type="caution">
    <text evidence="1">The sequence shown here is derived from an EMBL/GenBank/DDBJ whole genome shotgun (WGS) entry which is preliminary data.</text>
</comment>
<protein>
    <submittedName>
        <fullName evidence="1">Uncharacterized protein</fullName>
    </submittedName>
</protein>
<evidence type="ECO:0000313" key="2">
    <source>
        <dbReference type="Proteomes" id="UP001445076"/>
    </source>
</evidence>
<dbReference type="EMBL" id="JARKIK010000076">
    <property type="protein sequence ID" value="KAK8727189.1"/>
    <property type="molecule type" value="Genomic_DNA"/>
</dbReference>